<keyword evidence="8" id="KW-1185">Reference proteome</keyword>
<evidence type="ECO:0000256" key="2">
    <source>
        <dbReference type="ARBA" id="ARBA00023015"/>
    </source>
</evidence>
<proteinExistence type="predicted"/>
<feature type="compositionally biased region" description="Acidic residues" evidence="5">
    <location>
        <begin position="273"/>
        <end position="288"/>
    </location>
</feature>
<dbReference type="InterPro" id="IPR011598">
    <property type="entry name" value="bHLH_dom"/>
</dbReference>
<comment type="subcellular location">
    <subcellularLocation>
        <location evidence="1">Nucleus</location>
    </subcellularLocation>
</comment>
<evidence type="ECO:0000259" key="6">
    <source>
        <dbReference type="PROSITE" id="PS50888"/>
    </source>
</evidence>
<dbReference type="Pfam" id="PF23173">
    <property type="entry name" value="bHLH_SAC51"/>
    <property type="match status" value="1"/>
</dbReference>
<gene>
    <name evidence="7" type="ORF">LITE_LOCUS31102</name>
</gene>
<keyword evidence="4" id="KW-0539">Nucleus</keyword>
<dbReference type="AlphaFoldDB" id="A0AAV0N0U4"/>
<dbReference type="PROSITE" id="PS50888">
    <property type="entry name" value="BHLH"/>
    <property type="match status" value="1"/>
</dbReference>
<protein>
    <recommendedName>
        <fullName evidence="6">BHLH domain-containing protein</fullName>
    </recommendedName>
</protein>
<reference evidence="7" key="1">
    <citation type="submission" date="2022-08" db="EMBL/GenBank/DDBJ databases">
        <authorList>
            <person name="Gutierrez-Valencia J."/>
        </authorList>
    </citation>
    <scope>NUCLEOTIDE SEQUENCE</scope>
</reference>
<evidence type="ECO:0000256" key="1">
    <source>
        <dbReference type="ARBA" id="ARBA00004123"/>
    </source>
</evidence>
<comment type="caution">
    <text evidence="7">The sequence shown here is derived from an EMBL/GenBank/DDBJ whole genome shotgun (WGS) entry which is preliminary data.</text>
</comment>
<feature type="region of interest" description="Disordered" evidence="5">
    <location>
        <begin position="272"/>
        <end position="303"/>
    </location>
</feature>
<dbReference type="SUPFAM" id="SSF47459">
    <property type="entry name" value="HLH, helix-loop-helix DNA-binding domain"/>
    <property type="match status" value="1"/>
</dbReference>
<dbReference type="InterPro" id="IPR036638">
    <property type="entry name" value="HLH_DNA-bd_sf"/>
</dbReference>
<sequence length="389" mass="43246">STTTTVYSPVHLSLSLSLSLWISDENLGKYSQQIVRFEPAVPALLQPTAHWEKSFVSYKKQHAVDIFFCELQQELRSLGGLFPGDSVILRFGFAMKQAGKTKMSARVAGYYQVMQICQCSSLANSNNCLPIEHTNDPFLLLKKGFLMHRDQRFNPKAVPPFANQGGDNYMHLPVSSSFPGNLFPAADDLLPIYGVQFQPSEVCPRNFVIVDQTDHHSQIMFNPAIGYKFSAPNFNAPSSFIHESFMGKEDALDIKELSSWKEDSHDIDALLSLDEEDDGDDESDEDEVSTARTYGSSSPGSCSNYDHHYNSRSNVCSSVQKSFGGGSSSNSSEKKQLKMKRMVKALKGIVPGGEQMNTVTIIDEAVKYLKTLKVEAQKLGVGKLKDYYE</sequence>
<evidence type="ECO:0000256" key="4">
    <source>
        <dbReference type="ARBA" id="ARBA00023242"/>
    </source>
</evidence>
<organism evidence="7 8">
    <name type="scientific">Linum tenue</name>
    <dbReference type="NCBI Taxonomy" id="586396"/>
    <lineage>
        <taxon>Eukaryota</taxon>
        <taxon>Viridiplantae</taxon>
        <taxon>Streptophyta</taxon>
        <taxon>Embryophyta</taxon>
        <taxon>Tracheophyta</taxon>
        <taxon>Spermatophyta</taxon>
        <taxon>Magnoliopsida</taxon>
        <taxon>eudicotyledons</taxon>
        <taxon>Gunneridae</taxon>
        <taxon>Pentapetalae</taxon>
        <taxon>rosids</taxon>
        <taxon>fabids</taxon>
        <taxon>Malpighiales</taxon>
        <taxon>Linaceae</taxon>
        <taxon>Linum</taxon>
    </lineage>
</organism>
<feature type="domain" description="BHLH" evidence="6">
    <location>
        <begin position="323"/>
        <end position="372"/>
    </location>
</feature>
<evidence type="ECO:0000256" key="3">
    <source>
        <dbReference type="ARBA" id="ARBA00023163"/>
    </source>
</evidence>
<feature type="compositionally biased region" description="Polar residues" evidence="5">
    <location>
        <begin position="290"/>
        <end position="303"/>
    </location>
</feature>
<accession>A0AAV0N0U4</accession>
<dbReference type="PANTHER" id="PTHR36066">
    <property type="entry name" value="TRANSCRIPTION FACTOR BHLH145"/>
    <property type="match status" value="1"/>
</dbReference>
<dbReference type="Proteomes" id="UP001154282">
    <property type="component" value="Unassembled WGS sequence"/>
</dbReference>
<dbReference type="GO" id="GO:0005634">
    <property type="term" value="C:nucleus"/>
    <property type="evidence" value="ECO:0007669"/>
    <property type="project" value="UniProtKB-SubCell"/>
</dbReference>
<name>A0AAV0N0U4_9ROSI</name>
<dbReference type="EMBL" id="CAMGYJ010000007">
    <property type="protein sequence ID" value="CAI0452103.1"/>
    <property type="molecule type" value="Genomic_DNA"/>
</dbReference>
<feature type="non-terminal residue" evidence="7">
    <location>
        <position position="1"/>
    </location>
</feature>
<dbReference type="GO" id="GO:0046983">
    <property type="term" value="F:protein dimerization activity"/>
    <property type="evidence" value="ECO:0007669"/>
    <property type="project" value="InterPro"/>
</dbReference>
<evidence type="ECO:0000256" key="5">
    <source>
        <dbReference type="SAM" id="MobiDB-lite"/>
    </source>
</evidence>
<evidence type="ECO:0000313" key="7">
    <source>
        <dbReference type="EMBL" id="CAI0452103.1"/>
    </source>
</evidence>
<dbReference type="PANTHER" id="PTHR36066:SF11">
    <property type="entry name" value="TRANSCRIPTION FACTOR BHLH144"/>
    <property type="match status" value="1"/>
</dbReference>
<keyword evidence="3" id="KW-0804">Transcription</keyword>
<evidence type="ECO:0000313" key="8">
    <source>
        <dbReference type="Proteomes" id="UP001154282"/>
    </source>
</evidence>
<dbReference type="InterPro" id="IPR037546">
    <property type="entry name" value="SAC51-like"/>
</dbReference>
<keyword evidence="2" id="KW-0805">Transcription regulation</keyword>